<dbReference type="GO" id="GO:0072330">
    <property type="term" value="P:monocarboxylic acid biosynthetic process"/>
    <property type="evidence" value="ECO:0007669"/>
    <property type="project" value="UniProtKB-ARBA"/>
</dbReference>
<organism evidence="5 6">
    <name type="scientific">Penicillium salamii</name>
    <dbReference type="NCBI Taxonomy" id="1612424"/>
    <lineage>
        <taxon>Eukaryota</taxon>
        <taxon>Fungi</taxon>
        <taxon>Dikarya</taxon>
        <taxon>Ascomycota</taxon>
        <taxon>Pezizomycotina</taxon>
        <taxon>Eurotiomycetes</taxon>
        <taxon>Eurotiomycetidae</taxon>
        <taxon>Eurotiales</taxon>
        <taxon>Aspergillaceae</taxon>
        <taxon>Penicillium</taxon>
    </lineage>
</organism>
<comment type="caution">
    <text evidence="5">The sequence shown here is derived from an EMBL/GenBank/DDBJ whole genome shotgun (WGS) entry which is preliminary data.</text>
</comment>
<keyword evidence="2 3" id="KW-0378">Hydrolase</keyword>
<keyword evidence="6" id="KW-1185">Reference proteome</keyword>
<dbReference type="InterPro" id="IPR029058">
    <property type="entry name" value="AB_hydrolase_fold"/>
</dbReference>
<dbReference type="GO" id="GO:0016787">
    <property type="term" value="F:hydrolase activity"/>
    <property type="evidence" value="ECO:0007669"/>
    <property type="project" value="UniProtKB-KW"/>
</dbReference>
<dbReference type="EC" id="3.1.1.-" evidence="3"/>
<dbReference type="PANTHER" id="PTHR11559">
    <property type="entry name" value="CARBOXYLESTERASE"/>
    <property type="match status" value="1"/>
</dbReference>
<comment type="similarity">
    <text evidence="1 3">Belongs to the type-B carboxylesterase/lipase family.</text>
</comment>
<dbReference type="InterPro" id="IPR050309">
    <property type="entry name" value="Type-B_Carboxylest/Lipase"/>
</dbReference>
<dbReference type="InterPro" id="IPR019819">
    <property type="entry name" value="Carboxylesterase_B_CS"/>
</dbReference>
<accession>A0A9W4J5Q9</accession>
<protein>
    <recommendedName>
        <fullName evidence="3">Carboxylic ester hydrolase</fullName>
        <ecNumber evidence="3">3.1.1.-</ecNumber>
    </recommendedName>
</protein>
<keyword evidence="3" id="KW-0732">Signal</keyword>
<dbReference type="Pfam" id="PF00135">
    <property type="entry name" value="COesterase"/>
    <property type="match status" value="2"/>
</dbReference>
<feature type="signal peptide" evidence="3">
    <location>
        <begin position="1"/>
        <end position="23"/>
    </location>
</feature>
<feature type="domain" description="Carboxylesterase type B" evidence="4">
    <location>
        <begin position="371"/>
        <end position="487"/>
    </location>
</feature>
<evidence type="ECO:0000313" key="6">
    <source>
        <dbReference type="Proteomes" id="UP001152649"/>
    </source>
</evidence>
<dbReference type="InterPro" id="IPR019826">
    <property type="entry name" value="Carboxylesterase_B_AS"/>
</dbReference>
<dbReference type="Gene3D" id="3.40.50.1820">
    <property type="entry name" value="alpha/beta hydrolase"/>
    <property type="match status" value="1"/>
</dbReference>
<gene>
    <name evidence="5" type="ORF">PSALAMII_LOCUS5248</name>
</gene>
<dbReference type="PROSITE" id="PS00122">
    <property type="entry name" value="CARBOXYLESTERASE_B_1"/>
    <property type="match status" value="1"/>
</dbReference>
<evidence type="ECO:0000256" key="1">
    <source>
        <dbReference type="ARBA" id="ARBA00005964"/>
    </source>
</evidence>
<proteinExistence type="inferred from homology"/>
<dbReference type="InterPro" id="IPR002018">
    <property type="entry name" value="CarbesteraseB"/>
</dbReference>
<evidence type="ECO:0000313" key="5">
    <source>
        <dbReference type="EMBL" id="CAG8376139.1"/>
    </source>
</evidence>
<feature type="chain" id="PRO_5041013254" description="Carboxylic ester hydrolase" evidence="3">
    <location>
        <begin position="24"/>
        <end position="515"/>
    </location>
</feature>
<dbReference type="GO" id="GO:0017000">
    <property type="term" value="P:antibiotic biosynthetic process"/>
    <property type="evidence" value="ECO:0007669"/>
    <property type="project" value="UniProtKB-ARBA"/>
</dbReference>
<reference evidence="5" key="1">
    <citation type="submission" date="2021-07" db="EMBL/GenBank/DDBJ databases">
        <authorList>
            <person name="Branca A.L. A."/>
        </authorList>
    </citation>
    <scope>NUCLEOTIDE SEQUENCE</scope>
</reference>
<dbReference type="AlphaFoldDB" id="A0A9W4J5Q9"/>
<dbReference type="SUPFAM" id="SSF53474">
    <property type="entry name" value="alpha/beta-Hydrolases"/>
    <property type="match status" value="1"/>
</dbReference>
<dbReference type="Proteomes" id="UP001152649">
    <property type="component" value="Unassembled WGS sequence"/>
</dbReference>
<dbReference type="EMBL" id="CAJVPG010000222">
    <property type="protein sequence ID" value="CAG8376139.1"/>
    <property type="molecule type" value="Genomic_DNA"/>
</dbReference>
<evidence type="ECO:0000256" key="3">
    <source>
        <dbReference type="RuleBase" id="RU361235"/>
    </source>
</evidence>
<dbReference type="PROSITE" id="PS00941">
    <property type="entry name" value="CARBOXYLESTERASE_B_2"/>
    <property type="match status" value="1"/>
</dbReference>
<dbReference type="OrthoDB" id="408631at2759"/>
<name>A0A9W4J5Q9_9EURO</name>
<feature type="domain" description="Carboxylesterase type B" evidence="4">
    <location>
        <begin position="37"/>
        <end position="362"/>
    </location>
</feature>
<evidence type="ECO:0000256" key="2">
    <source>
        <dbReference type="ARBA" id="ARBA00022801"/>
    </source>
</evidence>
<evidence type="ECO:0000259" key="4">
    <source>
        <dbReference type="Pfam" id="PF00135"/>
    </source>
</evidence>
<sequence length="515" mass="55999">MKAAWVLIEYALVLSTGLSGVWSQRVLENPEKNIGASVQTSSGLIAGHPAHRRSEVSEYLGIPYALPPIGDLRFAAPKAYHSEGSIEANAYVNYPGFTPQAPKIYKSFTQQLGTSQSEDCLYLNVWTRPTVSELKPVLLWIHGGRGGANNPYYDGQALAVDHDVVVITINYRLNIFGFSGAPNLPQNVGLLDQRMAVEWAHQNVAGFGGDPDRITLFGQSAGGSSVDYYSHAYTDNTLVAGLISHSGTSLSFVPNTAEESASYFFGASDILGCGDTNDDHEQVVKCVRQKPYREVVKASAKVPAAASPALPQSVFHPTVDGITVFGDYAERSAAGKFAPVPYLITSNNYEAGYYRLSAYNANISLSDEAWHNFNDAAFTCPSGASARYRFANNVPVWQSHYFGDWDSLRLYPATGAYHGADLPMVFGTAEQVSGLPNSDREDEFSQYMRSAWAAFATDPTDGLTQFGWPKYDPKEKTLVALAYANDQNSEIIHPMEVEQRCAALKGNSTLGKGAF</sequence>